<dbReference type="AlphaFoldDB" id="A0A6A3W9Y3"/>
<proteinExistence type="predicted"/>
<organism evidence="1 2">
    <name type="scientific">Phytophthora fragariae</name>
    <dbReference type="NCBI Taxonomy" id="53985"/>
    <lineage>
        <taxon>Eukaryota</taxon>
        <taxon>Sar</taxon>
        <taxon>Stramenopiles</taxon>
        <taxon>Oomycota</taxon>
        <taxon>Peronosporomycetes</taxon>
        <taxon>Peronosporales</taxon>
        <taxon>Peronosporaceae</taxon>
        <taxon>Phytophthora</taxon>
    </lineage>
</organism>
<evidence type="ECO:0000313" key="2">
    <source>
        <dbReference type="Proteomes" id="UP000433483"/>
    </source>
</evidence>
<gene>
    <name evidence="1" type="ORF">PF005_g24050</name>
</gene>
<dbReference type="EMBL" id="QXGB01002384">
    <property type="protein sequence ID" value="KAE9178512.1"/>
    <property type="molecule type" value="Genomic_DNA"/>
</dbReference>
<evidence type="ECO:0000313" key="1">
    <source>
        <dbReference type="EMBL" id="KAE9178512.1"/>
    </source>
</evidence>
<sequence>MPRGMPAAFNVYIRLPLNSSSTPGLERAAATLKLAVAMRSVRTTSLWGRCSSLRYAGQIHRRTSWIHTNVFHPEMEAAAKRLKQQQLRVLLLTEPTVAPTEMDSMFLLEINQMYYLH</sequence>
<accession>A0A6A3W9Y3</accession>
<keyword evidence="2" id="KW-1185">Reference proteome</keyword>
<reference evidence="1 2" key="1">
    <citation type="submission" date="2018-08" db="EMBL/GenBank/DDBJ databases">
        <title>Genomic investigation of the strawberry pathogen Phytophthora fragariae indicates pathogenicity is determined by transcriptional variation in three key races.</title>
        <authorList>
            <person name="Adams T.M."/>
            <person name="Armitage A.D."/>
            <person name="Sobczyk M.K."/>
            <person name="Bates H.J."/>
            <person name="Dunwell J.M."/>
            <person name="Nellist C.F."/>
            <person name="Harrison R.J."/>
        </authorList>
    </citation>
    <scope>NUCLEOTIDE SEQUENCE [LARGE SCALE GENOMIC DNA]</scope>
    <source>
        <strain evidence="1 2">NOV-27</strain>
    </source>
</reference>
<comment type="caution">
    <text evidence="1">The sequence shown here is derived from an EMBL/GenBank/DDBJ whole genome shotgun (WGS) entry which is preliminary data.</text>
</comment>
<dbReference type="Proteomes" id="UP000433483">
    <property type="component" value="Unassembled WGS sequence"/>
</dbReference>
<protein>
    <submittedName>
        <fullName evidence="1">Uncharacterized protein</fullName>
    </submittedName>
</protein>
<name>A0A6A3W9Y3_9STRA</name>